<dbReference type="AlphaFoldDB" id="A0A5J4N6L2"/>
<reference evidence="1 2" key="1">
    <citation type="journal article" date="2019" name="Gigascience">
        <title>Whole-genome sequence of the oriental lung fluke Paragonimus westermani.</title>
        <authorList>
            <person name="Oey H."/>
            <person name="Zakrzewski M."/>
            <person name="Narain K."/>
            <person name="Devi K.R."/>
            <person name="Agatsuma T."/>
            <person name="Nawaratna S."/>
            <person name="Gobert G.N."/>
            <person name="Jones M.K."/>
            <person name="Ragan M.A."/>
            <person name="McManus D.P."/>
            <person name="Krause L."/>
        </authorList>
    </citation>
    <scope>NUCLEOTIDE SEQUENCE [LARGE SCALE GENOMIC DNA]</scope>
    <source>
        <strain evidence="1 2">IND2009</strain>
    </source>
</reference>
<dbReference type="Proteomes" id="UP000324629">
    <property type="component" value="Unassembled WGS sequence"/>
</dbReference>
<dbReference type="EMBL" id="QNGE01007164">
    <property type="protein sequence ID" value="KAA3671152.1"/>
    <property type="molecule type" value="Genomic_DNA"/>
</dbReference>
<accession>A0A5J4N6L2</accession>
<protein>
    <submittedName>
        <fullName evidence="1">Uncharacterized protein</fullName>
    </submittedName>
</protein>
<name>A0A5J4N6L2_9TREM</name>
<proteinExistence type="predicted"/>
<organism evidence="1 2">
    <name type="scientific">Paragonimus westermani</name>
    <dbReference type="NCBI Taxonomy" id="34504"/>
    <lineage>
        <taxon>Eukaryota</taxon>
        <taxon>Metazoa</taxon>
        <taxon>Spiralia</taxon>
        <taxon>Lophotrochozoa</taxon>
        <taxon>Platyhelminthes</taxon>
        <taxon>Trematoda</taxon>
        <taxon>Digenea</taxon>
        <taxon>Plagiorchiida</taxon>
        <taxon>Troglotremata</taxon>
        <taxon>Troglotrematidae</taxon>
        <taxon>Paragonimus</taxon>
    </lineage>
</organism>
<evidence type="ECO:0000313" key="1">
    <source>
        <dbReference type="EMBL" id="KAA3671152.1"/>
    </source>
</evidence>
<gene>
    <name evidence="1" type="ORF">DEA37_0008671</name>
</gene>
<comment type="caution">
    <text evidence="1">The sequence shown here is derived from an EMBL/GenBank/DDBJ whole genome shotgun (WGS) entry which is preliminary data.</text>
</comment>
<sequence length="346" mass="38376">MTTDIETPLSFHFTEKYSEPLTNSNLRLSVASQKPRVCHKNPTISQYHLSELVTNRCCGTGTGVDENLPVSNDLTAELLTISGGVQSKSTSLSTEFDHLASGLCTSVDSQRFIEEFQCNEETVTISVQETYQLGYCDPTSGNTDCGNLYVFDFVDGIEVSYPVSVTASDALPLDLPPLFIEPDYVDQLTSLATSALTQLAQLLNNWFLSCQSADEQLFVWRHMQAHEEATELRKKAIKFLASLVPALGNRWDFQSPRVDTLLTQLTSALNVDTFGKRVDAQQTDKLVPVVSLCSDPYHCLNLLRSQIVALLQKLLPQLELPQSFDSSRDLQPLLATLCEVNKRSVT</sequence>
<evidence type="ECO:0000313" key="2">
    <source>
        <dbReference type="Proteomes" id="UP000324629"/>
    </source>
</evidence>
<keyword evidence="2" id="KW-1185">Reference proteome</keyword>